<dbReference type="EMBL" id="HAED01008170">
    <property type="protein sequence ID" value="SBQ94382.1"/>
    <property type="molecule type" value="Transcribed_RNA"/>
</dbReference>
<keyword evidence="1" id="KW-0503">Monooxygenase</keyword>
<feature type="non-terminal residue" evidence="1">
    <location>
        <position position="1"/>
    </location>
</feature>
<keyword evidence="1" id="KW-0560">Oxidoreductase</keyword>
<reference evidence="1" key="2">
    <citation type="submission" date="2016-06" db="EMBL/GenBank/DDBJ databases">
        <title>The genome of a short-lived fish provides insights into sex chromosome evolution and the genetic control of aging.</title>
        <authorList>
            <person name="Reichwald K."/>
            <person name="Felder M."/>
            <person name="Petzold A."/>
            <person name="Koch P."/>
            <person name="Groth M."/>
            <person name="Platzer M."/>
        </authorList>
    </citation>
    <scope>NUCLEOTIDE SEQUENCE</scope>
    <source>
        <tissue evidence="1">Brain</tissue>
    </source>
</reference>
<name>A0A1A8IB68_NOTKU</name>
<dbReference type="GO" id="GO:0004497">
    <property type="term" value="F:monooxygenase activity"/>
    <property type="evidence" value="ECO:0007669"/>
    <property type="project" value="UniProtKB-KW"/>
</dbReference>
<dbReference type="AlphaFoldDB" id="A0A1A8IB68"/>
<gene>
    <name evidence="1" type="primary">Nfu_g_1_009965</name>
</gene>
<organism evidence="1">
    <name type="scientific">Nothobranchius kuhntae</name>
    <name type="common">Beira killifish</name>
    <dbReference type="NCBI Taxonomy" id="321403"/>
    <lineage>
        <taxon>Eukaryota</taxon>
        <taxon>Metazoa</taxon>
        <taxon>Chordata</taxon>
        <taxon>Craniata</taxon>
        <taxon>Vertebrata</taxon>
        <taxon>Euteleostomi</taxon>
        <taxon>Actinopterygii</taxon>
        <taxon>Neopterygii</taxon>
        <taxon>Teleostei</taxon>
        <taxon>Neoteleostei</taxon>
        <taxon>Acanthomorphata</taxon>
        <taxon>Ovalentaria</taxon>
        <taxon>Atherinomorphae</taxon>
        <taxon>Cyprinodontiformes</taxon>
        <taxon>Nothobranchiidae</taxon>
        <taxon>Nothobranchius</taxon>
    </lineage>
</organism>
<reference evidence="1" key="1">
    <citation type="submission" date="2016-05" db="EMBL/GenBank/DDBJ databases">
        <authorList>
            <person name="Lavstsen T."/>
            <person name="Jespersen J.S."/>
        </authorList>
    </citation>
    <scope>NUCLEOTIDE SEQUENCE</scope>
    <source>
        <tissue evidence="1">Brain</tissue>
    </source>
</reference>
<sequence length="98" mass="11056">FLGPARRTSIVSLGRDSGQVLDGPSSHSGVEFTSLSEPEWWQNQLPQSLSCFHPGSLHLGQLWFFILLLSQNNTVPICQHFSQILDISKVFLSNLWFK</sequence>
<accession>A0A1A8IB68</accession>
<proteinExistence type="predicted"/>
<protein>
    <submittedName>
        <fullName evidence="1">Dimethylaniline monooxygenase</fullName>
    </submittedName>
</protein>
<evidence type="ECO:0000313" key="1">
    <source>
        <dbReference type="EMBL" id="SBQ94382.1"/>
    </source>
</evidence>